<evidence type="ECO:0000256" key="1">
    <source>
        <dbReference type="SAM" id="Phobius"/>
    </source>
</evidence>
<protein>
    <submittedName>
        <fullName evidence="2">Uncharacterized protein</fullName>
    </submittedName>
</protein>
<dbReference type="EMBL" id="ML736756">
    <property type="protein sequence ID" value="KAE8406020.1"/>
    <property type="molecule type" value="Genomic_DNA"/>
</dbReference>
<dbReference type="RefSeq" id="XP_031943339.1">
    <property type="nucleotide sequence ID" value="XM_032091126.1"/>
</dbReference>
<dbReference type="GeneID" id="43675817"/>
<dbReference type="AlphaFoldDB" id="A0A5N7DHV7"/>
<sequence length="147" mass="16508">MGNGTTGKRKTDEREGETVLTSLSLCGVFSMFYYFFSLSLFFLFLFSLLVGGCLNVLISKRKLIEQKVKLLTSNPSSKLPCFFFYNQSPLVLSFYIFSRSSLVCSFLSTVILILFSNPSSFSCGGGKKKNTQEKGGKWKQIIIQWGI</sequence>
<organism evidence="2 3">
    <name type="scientific">Aspergillus pseudonomiae</name>
    <dbReference type="NCBI Taxonomy" id="1506151"/>
    <lineage>
        <taxon>Eukaryota</taxon>
        <taxon>Fungi</taxon>
        <taxon>Dikarya</taxon>
        <taxon>Ascomycota</taxon>
        <taxon>Pezizomycotina</taxon>
        <taxon>Eurotiomycetes</taxon>
        <taxon>Eurotiomycetidae</taxon>
        <taxon>Eurotiales</taxon>
        <taxon>Aspergillaceae</taxon>
        <taxon>Aspergillus</taxon>
        <taxon>Aspergillus subgen. Circumdati</taxon>
    </lineage>
</organism>
<keyword evidence="1" id="KW-0472">Membrane</keyword>
<keyword evidence="1" id="KW-0812">Transmembrane</keyword>
<keyword evidence="3" id="KW-1185">Reference proteome</keyword>
<dbReference type="Proteomes" id="UP000325579">
    <property type="component" value="Unassembled WGS sequence"/>
</dbReference>
<evidence type="ECO:0000313" key="3">
    <source>
        <dbReference type="Proteomes" id="UP000325579"/>
    </source>
</evidence>
<keyword evidence="1" id="KW-1133">Transmembrane helix</keyword>
<reference evidence="2 3" key="1">
    <citation type="submission" date="2019-04" db="EMBL/GenBank/DDBJ databases">
        <authorList>
            <consortium name="DOE Joint Genome Institute"/>
            <person name="Mondo S."/>
            <person name="Kjaerbolling I."/>
            <person name="Vesth T."/>
            <person name="Frisvad J.C."/>
            <person name="Nybo J.L."/>
            <person name="Theobald S."/>
            <person name="Kildgaard S."/>
            <person name="Isbrandt T."/>
            <person name="Kuo A."/>
            <person name="Sato A."/>
            <person name="Lyhne E.K."/>
            <person name="Kogle M.E."/>
            <person name="Wiebenga A."/>
            <person name="Kun R.S."/>
            <person name="Lubbers R.J."/>
            <person name="Makela M.R."/>
            <person name="Barry K."/>
            <person name="Chovatia M."/>
            <person name="Clum A."/>
            <person name="Daum C."/>
            <person name="Haridas S."/>
            <person name="He G."/>
            <person name="LaButti K."/>
            <person name="Lipzen A."/>
            <person name="Riley R."/>
            <person name="Salamov A."/>
            <person name="Simmons B.A."/>
            <person name="Magnuson J.K."/>
            <person name="Henrissat B."/>
            <person name="Mortensen U.H."/>
            <person name="Larsen T.O."/>
            <person name="Devries R.P."/>
            <person name="Grigoriev I.V."/>
            <person name="Machida M."/>
            <person name="Baker S.E."/>
            <person name="Andersen M.R."/>
            <person name="Cantor M.N."/>
            <person name="Hua S.X."/>
        </authorList>
    </citation>
    <scope>NUCLEOTIDE SEQUENCE [LARGE SCALE GENOMIC DNA]</scope>
    <source>
        <strain evidence="2 3">CBS 119388</strain>
    </source>
</reference>
<gene>
    <name evidence="2" type="ORF">BDV37DRAFT_72646</name>
</gene>
<feature type="transmembrane region" description="Helical" evidence="1">
    <location>
        <begin position="32"/>
        <end position="58"/>
    </location>
</feature>
<proteinExistence type="predicted"/>
<accession>A0A5N7DHV7</accession>
<name>A0A5N7DHV7_9EURO</name>
<evidence type="ECO:0000313" key="2">
    <source>
        <dbReference type="EMBL" id="KAE8406020.1"/>
    </source>
</evidence>